<dbReference type="OrthoDB" id="775972at2759"/>
<evidence type="ECO:0000313" key="2">
    <source>
        <dbReference type="Proteomes" id="UP000054630"/>
    </source>
</evidence>
<accession>A0A0V0RDY2</accession>
<comment type="caution">
    <text evidence="1">The sequence shown here is derived from an EMBL/GenBank/DDBJ whole genome shotgun (WGS) entry which is preliminary data.</text>
</comment>
<sequence length="62" mass="6792">MDSSMYQLPACQNTAAHALTASGIPPTRAPLRARPSGHCGATPIVRWLQVPPNRHRQIYQVT</sequence>
<protein>
    <submittedName>
        <fullName evidence="1">Uncharacterized protein</fullName>
    </submittedName>
</protein>
<keyword evidence="2" id="KW-1185">Reference proteome</keyword>
<dbReference type="STRING" id="6336.A0A0V0RDY2"/>
<name>A0A0V0RDY2_9BILA</name>
<gene>
    <name evidence="1" type="ORF">T07_11558</name>
</gene>
<dbReference type="Proteomes" id="UP000054630">
    <property type="component" value="Unassembled WGS sequence"/>
</dbReference>
<proteinExistence type="predicted"/>
<reference evidence="1 2" key="1">
    <citation type="submission" date="2015-01" db="EMBL/GenBank/DDBJ databases">
        <title>Evolution of Trichinella species and genotypes.</title>
        <authorList>
            <person name="Korhonen P.K."/>
            <person name="Edoardo P."/>
            <person name="Giuseppe L.R."/>
            <person name="Gasser R.B."/>
        </authorList>
    </citation>
    <scope>NUCLEOTIDE SEQUENCE [LARGE SCALE GENOMIC DNA]</scope>
    <source>
        <strain evidence="1">ISS37</strain>
    </source>
</reference>
<organism evidence="1 2">
    <name type="scientific">Trichinella nelsoni</name>
    <dbReference type="NCBI Taxonomy" id="6336"/>
    <lineage>
        <taxon>Eukaryota</taxon>
        <taxon>Metazoa</taxon>
        <taxon>Ecdysozoa</taxon>
        <taxon>Nematoda</taxon>
        <taxon>Enoplea</taxon>
        <taxon>Dorylaimia</taxon>
        <taxon>Trichinellida</taxon>
        <taxon>Trichinellidae</taxon>
        <taxon>Trichinella</taxon>
    </lineage>
</organism>
<dbReference type="AlphaFoldDB" id="A0A0V0RDY2"/>
<evidence type="ECO:0000313" key="1">
    <source>
        <dbReference type="EMBL" id="KRX12711.1"/>
    </source>
</evidence>
<dbReference type="EMBL" id="JYDL01000287">
    <property type="protein sequence ID" value="KRX12711.1"/>
    <property type="molecule type" value="Genomic_DNA"/>
</dbReference>